<accession>A0A0C9UDR8</accession>
<dbReference type="Pfam" id="PF06985">
    <property type="entry name" value="HET"/>
    <property type="match status" value="1"/>
</dbReference>
<dbReference type="OrthoDB" id="674604at2759"/>
<evidence type="ECO:0000313" key="3">
    <source>
        <dbReference type="Proteomes" id="UP000054279"/>
    </source>
</evidence>
<gene>
    <name evidence="2" type="ORF">M422DRAFT_143763</name>
</gene>
<feature type="non-terminal residue" evidence="2">
    <location>
        <position position="1"/>
    </location>
</feature>
<evidence type="ECO:0000259" key="1">
    <source>
        <dbReference type="Pfam" id="PF06985"/>
    </source>
</evidence>
<reference evidence="2 3" key="1">
    <citation type="submission" date="2014-06" db="EMBL/GenBank/DDBJ databases">
        <title>Evolutionary Origins and Diversification of the Mycorrhizal Mutualists.</title>
        <authorList>
            <consortium name="DOE Joint Genome Institute"/>
            <consortium name="Mycorrhizal Genomics Consortium"/>
            <person name="Kohler A."/>
            <person name="Kuo A."/>
            <person name="Nagy L.G."/>
            <person name="Floudas D."/>
            <person name="Copeland A."/>
            <person name="Barry K.W."/>
            <person name="Cichocki N."/>
            <person name="Veneault-Fourrey C."/>
            <person name="LaButti K."/>
            <person name="Lindquist E.A."/>
            <person name="Lipzen A."/>
            <person name="Lundell T."/>
            <person name="Morin E."/>
            <person name="Murat C."/>
            <person name="Riley R."/>
            <person name="Ohm R."/>
            <person name="Sun H."/>
            <person name="Tunlid A."/>
            <person name="Henrissat B."/>
            <person name="Grigoriev I.V."/>
            <person name="Hibbett D.S."/>
            <person name="Martin F."/>
        </authorList>
    </citation>
    <scope>NUCLEOTIDE SEQUENCE [LARGE SCALE GENOMIC DNA]</scope>
    <source>
        <strain evidence="2 3">SS14</strain>
    </source>
</reference>
<feature type="non-terminal residue" evidence="2">
    <location>
        <position position="133"/>
    </location>
</feature>
<organism evidence="2 3">
    <name type="scientific">Sphaerobolus stellatus (strain SS14)</name>
    <dbReference type="NCBI Taxonomy" id="990650"/>
    <lineage>
        <taxon>Eukaryota</taxon>
        <taxon>Fungi</taxon>
        <taxon>Dikarya</taxon>
        <taxon>Basidiomycota</taxon>
        <taxon>Agaricomycotina</taxon>
        <taxon>Agaricomycetes</taxon>
        <taxon>Phallomycetidae</taxon>
        <taxon>Geastrales</taxon>
        <taxon>Sphaerobolaceae</taxon>
        <taxon>Sphaerobolus</taxon>
    </lineage>
</organism>
<dbReference type="InterPro" id="IPR010730">
    <property type="entry name" value="HET"/>
</dbReference>
<sequence>IFNQSLVSLRGTTLDITRFATTERFRFIDCHAWIADDTLKIYETSTLPYPYYSTISYVWFGLVSESSALDVDGWFRVYCGKREDGTTREDGGPINMRMLYYACQWSFDASCSYLWLDRICILQTSKIDKTWQI</sequence>
<protein>
    <recommendedName>
        <fullName evidence="1">Heterokaryon incompatibility domain-containing protein</fullName>
    </recommendedName>
</protein>
<evidence type="ECO:0000313" key="2">
    <source>
        <dbReference type="EMBL" id="KIJ41208.1"/>
    </source>
</evidence>
<dbReference type="AlphaFoldDB" id="A0A0C9UDR8"/>
<name>A0A0C9UDR8_SPHS4</name>
<feature type="domain" description="Heterokaryon incompatibility" evidence="1">
    <location>
        <begin position="52"/>
        <end position="133"/>
    </location>
</feature>
<keyword evidence="3" id="KW-1185">Reference proteome</keyword>
<dbReference type="EMBL" id="KN837138">
    <property type="protein sequence ID" value="KIJ41208.1"/>
    <property type="molecule type" value="Genomic_DNA"/>
</dbReference>
<dbReference type="HOGENOM" id="CLU_093700_1_0_1"/>
<proteinExistence type="predicted"/>
<dbReference type="Proteomes" id="UP000054279">
    <property type="component" value="Unassembled WGS sequence"/>
</dbReference>